<accession>A0AAW1JIJ7</accession>
<evidence type="ECO:0000256" key="1">
    <source>
        <dbReference type="ARBA" id="ARBA00007611"/>
    </source>
</evidence>
<protein>
    <submittedName>
        <fullName evidence="7">Trypsin Inhibitor like cysteine rich domain</fullName>
    </submittedName>
</protein>
<proteinExistence type="inferred from homology"/>
<evidence type="ECO:0000259" key="6">
    <source>
        <dbReference type="Pfam" id="PF01826"/>
    </source>
</evidence>
<evidence type="ECO:0000313" key="8">
    <source>
        <dbReference type="Proteomes" id="UP001458880"/>
    </source>
</evidence>
<comment type="similarity">
    <text evidence="1">Belongs to the serine protease inhibitor-like (TIL domain-containing) family.</text>
</comment>
<feature type="signal peptide" evidence="5">
    <location>
        <begin position="1"/>
        <end position="17"/>
    </location>
</feature>
<dbReference type="InterPro" id="IPR036084">
    <property type="entry name" value="Ser_inhib-like_sf"/>
</dbReference>
<feature type="domain" description="TIL" evidence="6">
    <location>
        <begin position="26"/>
        <end position="79"/>
    </location>
</feature>
<feature type="chain" id="PRO_5043418748" evidence="5">
    <location>
        <begin position="18"/>
        <end position="95"/>
    </location>
</feature>
<keyword evidence="8" id="KW-1185">Reference proteome</keyword>
<dbReference type="FunFam" id="2.10.25.10:FF:000055">
    <property type="entry name" value="alpha-tectorin isoform X1"/>
    <property type="match status" value="1"/>
</dbReference>
<dbReference type="Pfam" id="PF01826">
    <property type="entry name" value="TIL"/>
    <property type="match status" value="1"/>
</dbReference>
<dbReference type="GO" id="GO:0004867">
    <property type="term" value="F:serine-type endopeptidase inhibitor activity"/>
    <property type="evidence" value="ECO:0007669"/>
    <property type="project" value="UniProtKB-KW"/>
</dbReference>
<keyword evidence="4" id="KW-1015">Disulfide bond</keyword>
<comment type="caution">
    <text evidence="7">The sequence shown here is derived from an EMBL/GenBank/DDBJ whole genome shotgun (WGS) entry which is preliminary data.</text>
</comment>
<keyword evidence="5" id="KW-0732">Signal</keyword>
<gene>
    <name evidence="7" type="ORF">QE152_g29172</name>
</gene>
<evidence type="ECO:0000256" key="2">
    <source>
        <dbReference type="ARBA" id="ARBA00022690"/>
    </source>
</evidence>
<dbReference type="SUPFAM" id="SSF57567">
    <property type="entry name" value="Serine protease inhibitors"/>
    <property type="match status" value="1"/>
</dbReference>
<evidence type="ECO:0000256" key="4">
    <source>
        <dbReference type="ARBA" id="ARBA00023157"/>
    </source>
</evidence>
<dbReference type="PANTHER" id="PTHR23259">
    <property type="entry name" value="RIDDLE"/>
    <property type="match status" value="1"/>
</dbReference>
<reference evidence="7 8" key="1">
    <citation type="journal article" date="2024" name="BMC Genomics">
        <title>De novo assembly and annotation of Popillia japonica's genome with initial clues to its potential as an invasive pest.</title>
        <authorList>
            <person name="Cucini C."/>
            <person name="Boschi S."/>
            <person name="Funari R."/>
            <person name="Cardaioli E."/>
            <person name="Iannotti N."/>
            <person name="Marturano G."/>
            <person name="Paoli F."/>
            <person name="Bruttini M."/>
            <person name="Carapelli A."/>
            <person name="Frati F."/>
            <person name="Nardi F."/>
        </authorList>
    </citation>
    <scope>NUCLEOTIDE SEQUENCE [LARGE SCALE GENOMIC DNA]</scope>
    <source>
        <strain evidence="7">DMR45628</strain>
    </source>
</reference>
<dbReference type="Gene3D" id="2.10.25.10">
    <property type="entry name" value="Laminin"/>
    <property type="match status" value="1"/>
</dbReference>
<sequence>MKLVVFVVLAYIATSSGRYRPFPRICPPLMEYRSCGSACPRTCRVPHPSVCTVQCVSGCFCIPPYVLRGQNECVLLSDCLRNGTGRWRYCRVENT</sequence>
<dbReference type="CDD" id="cd19941">
    <property type="entry name" value="TIL"/>
    <property type="match status" value="1"/>
</dbReference>
<dbReference type="PANTHER" id="PTHR23259:SF70">
    <property type="entry name" value="ACCESSORY GLAND PROTEIN ACP62F-RELATED"/>
    <property type="match status" value="1"/>
</dbReference>
<dbReference type="AlphaFoldDB" id="A0AAW1JIJ7"/>
<dbReference type="InterPro" id="IPR051368">
    <property type="entry name" value="SerProtInhib-TIL_Domain"/>
</dbReference>
<keyword evidence="3" id="KW-0722">Serine protease inhibitor</keyword>
<keyword evidence="2" id="KW-0646">Protease inhibitor</keyword>
<evidence type="ECO:0000256" key="5">
    <source>
        <dbReference type="SAM" id="SignalP"/>
    </source>
</evidence>
<dbReference type="EMBL" id="JASPKY010000364">
    <property type="protein sequence ID" value="KAK9703729.1"/>
    <property type="molecule type" value="Genomic_DNA"/>
</dbReference>
<dbReference type="Proteomes" id="UP001458880">
    <property type="component" value="Unassembled WGS sequence"/>
</dbReference>
<name>A0AAW1JIJ7_POPJA</name>
<organism evidence="7 8">
    <name type="scientific">Popillia japonica</name>
    <name type="common">Japanese beetle</name>
    <dbReference type="NCBI Taxonomy" id="7064"/>
    <lineage>
        <taxon>Eukaryota</taxon>
        <taxon>Metazoa</taxon>
        <taxon>Ecdysozoa</taxon>
        <taxon>Arthropoda</taxon>
        <taxon>Hexapoda</taxon>
        <taxon>Insecta</taxon>
        <taxon>Pterygota</taxon>
        <taxon>Neoptera</taxon>
        <taxon>Endopterygota</taxon>
        <taxon>Coleoptera</taxon>
        <taxon>Polyphaga</taxon>
        <taxon>Scarabaeiformia</taxon>
        <taxon>Scarabaeidae</taxon>
        <taxon>Rutelinae</taxon>
        <taxon>Popillia</taxon>
    </lineage>
</organism>
<dbReference type="InterPro" id="IPR002919">
    <property type="entry name" value="TIL_dom"/>
</dbReference>
<evidence type="ECO:0000313" key="7">
    <source>
        <dbReference type="EMBL" id="KAK9703729.1"/>
    </source>
</evidence>
<evidence type="ECO:0000256" key="3">
    <source>
        <dbReference type="ARBA" id="ARBA00022900"/>
    </source>
</evidence>